<gene>
    <name evidence="2" type="ORF">PHYPA_011370</name>
</gene>
<reference evidence="2 4" key="1">
    <citation type="journal article" date="2008" name="Science">
        <title>The Physcomitrella genome reveals evolutionary insights into the conquest of land by plants.</title>
        <authorList>
            <person name="Rensing S."/>
            <person name="Lang D."/>
            <person name="Zimmer A."/>
            <person name="Terry A."/>
            <person name="Salamov A."/>
            <person name="Shapiro H."/>
            <person name="Nishiyama T."/>
            <person name="Perroud P.-F."/>
            <person name="Lindquist E."/>
            <person name="Kamisugi Y."/>
            <person name="Tanahashi T."/>
            <person name="Sakakibara K."/>
            <person name="Fujita T."/>
            <person name="Oishi K."/>
            <person name="Shin-I T."/>
            <person name="Kuroki Y."/>
            <person name="Toyoda A."/>
            <person name="Suzuki Y."/>
            <person name="Hashimoto A."/>
            <person name="Yamaguchi K."/>
            <person name="Sugano A."/>
            <person name="Kohara Y."/>
            <person name="Fujiyama A."/>
            <person name="Anterola A."/>
            <person name="Aoki S."/>
            <person name="Ashton N."/>
            <person name="Barbazuk W.B."/>
            <person name="Barker E."/>
            <person name="Bennetzen J."/>
            <person name="Bezanilla M."/>
            <person name="Blankenship R."/>
            <person name="Cho S.H."/>
            <person name="Dutcher S."/>
            <person name="Estelle M."/>
            <person name="Fawcett J.A."/>
            <person name="Gundlach H."/>
            <person name="Hanada K."/>
            <person name="Heyl A."/>
            <person name="Hicks K.A."/>
            <person name="Hugh J."/>
            <person name="Lohr M."/>
            <person name="Mayer K."/>
            <person name="Melkozernov A."/>
            <person name="Murata T."/>
            <person name="Nelson D."/>
            <person name="Pils B."/>
            <person name="Prigge M."/>
            <person name="Reiss B."/>
            <person name="Renner T."/>
            <person name="Rombauts S."/>
            <person name="Rushton P."/>
            <person name="Sanderfoot A."/>
            <person name="Schween G."/>
            <person name="Shiu S.-H."/>
            <person name="Stueber K."/>
            <person name="Theodoulou F.L."/>
            <person name="Tu H."/>
            <person name="Van de Peer Y."/>
            <person name="Verrier P.J."/>
            <person name="Waters E."/>
            <person name="Wood A."/>
            <person name="Yang L."/>
            <person name="Cove D."/>
            <person name="Cuming A."/>
            <person name="Hasebe M."/>
            <person name="Lucas S."/>
            <person name="Mishler D.B."/>
            <person name="Reski R."/>
            <person name="Grigoriev I."/>
            <person name="Quatrano R.S."/>
            <person name="Boore J.L."/>
        </authorList>
    </citation>
    <scope>NUCLEOTIDE SEQUENCE [LARGE SCALE GENOMIC DNA]</scope>
    <source>
        <strain evidence="3 4">cv. Gransden 2004</strain>
    </source>
</reference>
<dbReference type="EnsemblPlants" id="Pp3c8_11110V3.1">
    <property type="protein sequence ID" value="PAC:32964857.CDS.1"/>
    <property type="gene ID" value="Pp3c8_11110"/>
</dbReference>
<dbReference type="EMBL" id="ABEU02000008">
    <property type="protein sequence ID" value="PNR49474.1"/>
    <property type="molecule type" value="Genomic_DNA"/>
</dbReference>
<evidence type="ECO:0000313" key="4">
    <source>
        <dbReference type="Proteomes" id="UP000006727"/>
    </source>
</evidence>
<evidence type="ECO:0000256" key="1">
    <source>
        <dbReference type="SAM" id="Phobius"/>
    </source>
</evidence>
<reference evidence="2 4" key="2">
    <citation type="journal article" date="2018" name="Plant J.">
        <title>The Physcomitrella patens chromosome-scale assembly reveals moss genome structure and evolution.</title>
        <authorList>
            <person name="Lang D."/>
            <person name="Ullrich K.K."/>
            <person name="Murat F."/>
            <person name="Fuchs J."/>
            <person name="Jenkins J."/>
            <person name="Haas F.B."/>
            <person name="Piednoel M."/>
            <person name="Gundlach H."/>
            <person name="Van Bel M."/>
            <person name="Meyberg R."/>
            <person name="Vives C."/>
            <person name="Morata J."/>
            <person name="Symeonidi A."/>
            <person name="Hiss M."/>
            <person name="Muchero W."/>
            <person name="Kamisugi Y."/>
            <person name="Saleh O."/>
            <person name="Blanc G."/>
            <person name="Decker E.L."/>
            <person name="van Gessel N."/>
            <person name="Grimwood J."/>
            <person name="Hayes R.D."/>
            <person name="Graham S.W."/>
            <person name="Gunter L.E."/>
            <person name="McDaniel S.F."/>
            <person name="Hoernstein S.N.W."/>
            <person name="Larsson A."/>
            <person name="Li F.W."/>
            <person name="Perroud P.F."/>
            <person name="Phillips J."/>
            <person name="Ranjan P."/>
            <person name="Rokshar D.S."/>
            <person name="Rothfels C.J."/>
            <person name="Schneider L."/>
            <person name="Shu S."/>
            <person name="Stevenson D.W."/>
            <person name="Thummler F."/>
            <person name="Tillich M."/>
            <person name="Villarreal Aguilar J.C."/>
            <person name="Widiez T."/>
            <person name="Wong G.K."/>
            <person name="Wymore A."/>
            <person name="Zhang Y."/>
            <person name="Zimmer A.D."/>
            <person name="Quatrano R.S."/>
            <person name="Mayer K.F.X."/>
            <person name="Goodstein D."/>
            <person name="Casacuberta J.M."/>
            <person name="Vandepoele K."/>
            <person name="Reski R."/>
            <person name="Cuming A.C."/>
            <person name="Tuskan G.A."/>
            <person name="Maumus F."/>
            <person name="Salse J."/>
            <person name="Schmutz J."/>
            <person name="Rensing S.A."/>
        </authorList>
    </citation>
    <scope>NUCLEOTIDE SEQUENCE [LARGE SCALE GENOMIC DNA]</scope>
    <source>
        <strain evidence="3 4">cv. Gransden 2004</strain>
    </source>
</reference>
<keyword evidence="1" id="KW-0472">Membrane</keyword>
<keyword evidence="4" id="KW-1185">Reference proteome</keyword>
<keyword evidence="1" id="KW-1133">Transmembrane helix</keyword>
<protein>
    <submittedName>
        <fullName evidence="2 3">Uncharacterized protein</fullName>
    </submittedName>
</protein>
<accession>A0A2K1K6R9</accession>
<name>A0A2K1K6R9_PHYPA</name>
<evidence type="ECO:0000313" key="2">
    <source>
        <dbReference type="EMBL" id="PNR49474.1"/>
    </source>
</evidence>
<reference evidence="3" key="3">
    <citation type="submission" date="2020-12" db="UniProtKB">
        <authorList>
            <consortium name="EnsemblPlants"/>
        </authorList>
    </citation>
    <scope>IDENTIFICATION</scope>
</reference>
<keyword evidence="1" id="KW-0812">Transmembrane</keyword>
<proteinExistence type="predicted"/>
<dbReference type="Gramene" id="Pp3c8_11110V3.1">
    <property type="protein sequence ID" value="PAC:32964857.CDS.1"/>
    <property type="gene ID" value="Pp3c8_11110"/>
</dbReference>
<feature type="transmembrane region" description="Helical" evidence="1">
    <location>
        <begin position="6"/>
        <end position="25"/>
    </location>
</feature>
<dbReference type="Proteomes" id="UP000006727">
    <property type="component" value="Chromosome 8"/>
</dbReference>
<organism evidence="2">
    <name type="scientific">Physcomitrium patens</name>
    <name type="common">Spreading-leaved earth moss</name>
    <name type="synonym">Physcomitrella patens</name>
    <dbReference type="NCBI Taxonomy" id="3218"/>
    <lineage>
        <taxon>Eukaryota</taxon>
        <taxon>Viridiplantae</taxon>
        <taxon>Streptophyta</taxon>
        <taxon>Embryophyta</taxon>
        <taxon>Bryophyta</taxon>
        <taxon>Bryophytina</taxon>
        <taxon>Bryopsida</taxon>
        <taxon>Funariidae</taxon>
        <taxon>Funariales</taxon>
        <taxon>Funariaceae</taxon>
        <taxon>Physcomitrium</taxon>
    </lineage>
</organism>
<sequence>MPQPSFLFFGFAMFGLRLGLGFGAWGNGHHETRAFLRGLCPPPHPPQWPLFSPLLHSFCHLTCGLTPLSLLTHLAFYP</sequence>
<dbReference type="InParanoid" id="A0A2K1K6R9"/>
<dbReference type="AlphaFoldDB" id="A0A2K1K6R9"/>
<evidence type="ECO:0000313" key="3">
    <source>
        <dbReference type="EnsemblPlants" id="PAC:32964857.CDS.1"/>
    </source>
</evidence>